<organism evidence="1">
    <name type="scientific">Manihot esculenta</name>
    <name type="common">Cassava</name>
    <name type="synonym">Jatropha manihot</name>
    <dbReference type="NCBI Taxonomy" id="3983"/>
    <lineage>
        <taxon>Eukaryota</taxon>
        <taxon>Viridiplantae</taxon>
        <taxon>Streptophyta</taxon>
        <taxon>Embryophyta</taxon>
        <taxon>Tracheophyta</taxon>
        <taxon>Spermatophyta</taxon>
        <taxon>Magnoliopsida</taxon>
        <taxon>eudicotyledons</taxon>
        <taxon>Gunneridae</taxon>
        <taxon>Pentapetalae</taxon>
        <taxon>rosids</taxon>
        <taxon>fabids</taxon>
        <taxon>Malpighiales</taxon>
        <taxon>Euphorbiaceae</taxon>
        <taxon>Crotonoideae</taxon>
        <taxon>Manihoteae</taxon>
        <taxon>Manihot</taxon>
    </lineage>
</organism>
<proteinExistence type="predicted"/>
<evidence type="ECO:0000313" key="1">
    <source>
        <dbReference type="EMBL" id="OAY39184.1"/>
    </source>
</evidence>
<name>A0A2C9V5P9_MANES</name>
<dbReference type="AlphaFoldDB" id="A0A2C9V5P9"/>
<dbReference type="PANTHER" id="PTHR47481:SF34">
    <property type="entry name" value="CCHC-TYPE DOMAIN-CONTAINING PROTEIN"/>
    <property type="match status" value="1"/>
</dbReference>
<dbReference type="PANTHER" id="PTHR47481">
    <property type="match status" value="1"/>
</dbReference>
<sequence>MSISATTILVNSQDTLITIKVATQLPHKLTTVNYLSWRAQFYALLIGLDLTGYIDDKIPCLPSTLTTGETISPNPAHFLWLRQDSLLFHAILASVSESLVSLISSSKTSSEAWNNLALYFANKSCSRVMHLKESLSLVKSTADELTLIDKSLTDDDLIIHVLNGVGSEFCELTATIRTCENLIAFEELHEKLLDFDSLFKKEASSELSIITANVTRRNTQPRNSTNS</sequence>
<dbReference type="EMBL" id="CM004396">
    <property type="protein sequence ID" value="OAY39184.1"/>
    <property type="molecule type" value="Genomic_DNA"/>
</dbReference>
<gene>
    <name evidence="1" type="ORF">MANES_10G073500</name>
</gene>
<reference evidence="1" key="1">
    <citation type="submission" date="2016-02" db="EMBL/GenBank/DDBJ databases">
        <title>WGS assembly of Manihot esculenta.</title>
        <authorList>
            <person name="Bredeson J.V."/>
            <person name="Prochnik S.E."/>
            <person name="Lyons J.B."/>
            <person name="Schmutz J."/>
            <person name="Grimwood J."/>
            <person name="Vrebalov J."/>
            <person name="Bart R.S."/>
            <person name="Amuge T."/>
            <person name="Ferguson M.E."/>
            <person name="Green R."/>
            <person name="Putnam N."/>
            <person name="Stites J."/>
            <person name="Rounsley S."/>
            <person name="Rokhsar D.S."/>
        </authorList>
    </citation>
    <scope>NUCLEOTIDE SEQUENCE [LARGE SCALE GENOMIC DNA]</scope>
    <source>
        <tissue evidence="1">Leaf</tissue>
    </source>
</reference>
<accession>A0A2C9V5P9</accession>
<evidence type="ECO:0008006" key="2">
    <source>
        <dbReference type="Google" id="ProtNLM"/>
    </source>
</evidence>
<protein>
    <recommendedName>
        <fullName evidence="2">Retrotransposon Copia-like N-terminal domain-containing protein</fullName>
    </recommendedName>
</protein>